<sequence>MKNGMVLINKPEGISSARVVSQVKKIFQVKKAGHTGTLDPFATGLLPIALGQATRLSRFFLGGAKQYRATVCLGIETDTYDRTGQIVHQADPRCLGAIEPEQVQHIVAGFKGKQRQIAPSFSALKHQGQPLYKLARQGKMIQKPARPIEIFSIRMIAVNLPEFELDIHCSGGTYIRSLAHDMGEQLGCGAHLSKLCRTGVSHFTLDQAHELEALPRLPLDRSVIPMTDCLSFLPRMQVDDAMTQKIGHGMKLSDHEVRSFQTEPVPAQTPVRVLDSTGRLIAVIEPDPDRPEYNYCCVFNR</sequence>
<evidence type="ECO:0000256" key="2">
    <source>
        <dbReference type="ARBA" id="ARBA00005642"/>
    </source>
</evidence>
<dbReference type="HAMAP" id="MF_01080">
    <property type="entry name" value="TruB_bact"/>
    <property type="match status" value="1"/>
</dbReference>
<feature type="active site" description="Nucleophile" evidence="5">
    <location>
        <position position="39"/>
    </location>
</feature>
<organism evidence="8 9">
    <name type="scientific">Desulfotignum balticum</name>
    <dbReference type="NCBI Taxonomy" id="115781"/>
    <lineage>
        <taxon>Bacteria</taxon>
        <taxon>Pseudomonadati</taxon>
        <taxon>Thermodesulfobacteriota</taxon>
        <taxon>Desulfobacteria</taxon>
        <taxon>Desulfobacterales</taxon>
        <taxon>Desulfobacteraceae</taxon>
        <taxon>Desulfotignum</taxon>
    </lineage>
</organism>
<dbReference type="InterPro" id="IPR020103">
    <property type="entry name" value="PsdUridine_synth_cat_dom_sf"/>
</dbReference>
<dbReference type="PANTHER" id="PTHR13767:SF2">
    <property type="entry name" value="PSEUDOURIDYLATE SYNTHASE TRUB1"/>
    <property type="match status" value="1"/>
</dbReference>
<dbReference type="GO" id="GO:0160148">
    <property type="term" value="F:tRNA pseudouridine(55) synthase activity"/>
    <property type="evidence" value="ECO:0007669"/>
    <property type="project" value="UniProtKB-EC"/>
</dbReference>
<keyword evidence="4 5" id="KW-0413">Isomerase</keyword>
<dbReference type="InterPro" id="IPR002501">
    <property type="entry name" value="PsdUridine_synth_N"/>
</dbReference>
<dbReference type="GO" id="GO:0003723">
    <property type="term" value="F:RNA binding"/>
    <property type="evidence" value="ECO:0007669"/>
    <property type="project" value="InterPro"/>
</dbReference>
<comment type="catalytic activity">
    <reaction evidence="1 5">
        <text>uridine(55) in tRNA = pseudouridine(55) in tRNA</text>
        <dbReference type="Rhea" id="RHEA:42532"/>
        <dbReference type="Rhea" id="RHEA-COMP:10101"/>
        <dbReference type="Rhea" id="RHEA-COMP:10102"/>
        <dbReference type="ChEBI" id="CHEBI:65314"/>
        <dbReference type="ChEBI" id="CHEBI:65315"/>
        <dbReference type="EC" id="5.4.99.25"/>
    </reaction>
</comment>
<dbReference type="SUPFAM" id="SSF55120">
    <property type="entry name" value="Pseudouridine synthase"/>
    <property type="match status" value="1"/>
</dbReference>
<dbReference type="GO" id="GO:0031119">
    <property type="term" value="P:tRNA pseudouridine synthesis"/>
    <property type="evidence" value="ECO:0007669"/>
    <property type="project" value="UniProtKB-UniRule"/>
</dbReference>
<comment type="similarity">
    <text evidence="2 5">Belongs to the pseudouridine synthase TruB family. Type 1 subfamily.</text>
</comment>
<evidence type="ECO:0000259" key="6">
    <source>
        <dbReference type="Pfam" id="PF01509"/>
    </source>
</evidence>
<dbReference type="Pfam" id="PF16198">
    <property type="entry name" value="TruB_C_2"/>
    <property type="match status" value="1"/>
</dbReference>
<evidence type="ECO:0000313" key="9">
    <source>
        <dbReference type="Proteomes" id="UP000706172"/>
    </source>
</evidence>
<feature type="domain" description="Pseudouridine synthase II N-terminal" evidence="6">
    <location>
        <begin position="24"/>
        <end position="175"/>
    </location>
</feature>
<protein>
    <recommendedName>
        <fullName evidence="5">tRNA pseudouridine synthase B</fullName>
        <ecNumber evidence="5">5.4.99.25</ecNumber>
    </recommendedName>
    <alternativeName>
        <fullName evidence="5">tRNA pseudouridine(55) synthase</fullName>
        <shortName evidence="5">Psi55 synthase</shortName>
    </alternativeName>
    <alternativeName>
        <fullName evidence="5">tRNA pseudouridylate synthase</fullName>
    </alternativeName>
    <alternativeName>
        <fullName evidence="5">tRNA-uridine isomerase</fullName>
    </alternativeName>
</protein>
<dbReference type="Proteomes" id="UP000706172">
    <property type="component" value="Unassembled WGS sequence"/>
</dbReference>
<evidence type="ECO:0000256" key="1">
    <source>
        <dbReference type="ARBA" id="ARBA00000385"/>
    </source>
</evidence>
<dbReference type="InterPro" id="IPR032819">
    <property type="entry name" value="TruB_C"/>
</dbReference>
<dbReference type="PANTHER" id="PTHR13767">
    <property type="entry name" value="TRNA-PSEUDOURIDINE SYNTHASE"/>
    <property type="match status" value="1"/>
</dbReference>
<evidence type="ECO:0000259" key="7">
    <source>
        <dbReference type="Pfam" id="PF16198"/>
    </source>
</evidence>
<evidence type="ECO:0000256" key="3">
    <source>
        <dbReference type="ARBA" id="ARBA00022694"/>
    </source>
</evidence>
<dbReference type="EC" id="5.4.99.25" evidence="5"/>
<evidence type="ECO:0000256" key="5">
    <source>
        <dbReference type="HAMAP-Rule" id="MF_01080"/>
    </source>
</evidence>
<evidence type="ECO:0000256" key="4">
    <source>
        <dbReference type="ARBA" id="ARBA00023235"/>
    </source>
</evidence>
<proteinExistence type="inferred from homology"/>
<comment type="caution">
    <text evidence="8">The sequence shown here is derived from an EMBL/GenBank/DDBJ whole genome shotgun (WGS) entry which is preliminary data.</text>
</comment>
<gene>
    <name evidence="5 8" type="primary">truB</name>
    <name evidence="8" type="ORF">H0S81_11575</name>
</gene>
<dbReference type="Gene3D" id="3.30.2350.10">
    <property type="entry name" value="Pseudouridine synthase"/>
    <property type="match status" value="1"/>
</dbReference>
<dbReference type="Pfam" id="PF01509">
    <property type="entry name" value="TruB_N"/>
    <property type="match status" value="1"/>
</dbReference>
<keyword evidence="3 5" id="KW-0819">tRNA processing</keyword>
<dbReference type="EMBL" id="JACCQK010000784">
    <property type="protein sequence ID" value="MBG0780551.1"/>
    <property type="molecule type" value="Genomic_DNA"/>
</dbReference>
<dbReference type="AlphaFoldDB" id="A0A931CXK2"/>
<dbReference type="InterPro" id="IPR014780">
    <property type="entry name" value="tRNA_psdUridine_synth_TruB"/>
</dbReference>
<name>A0A931CXK2_9BACT</name>
<dbReference type="CDD" id="cd02573">
    <property type="entry name" value="PseudoU_synth_EcTruB"/>
    <property type="match status" value="1"/>
</dbReference>
<comment type="function">
    <text evidence="5">Responsible for synthesis of pseudouridine from uracil-55 in the psi GC loop of transfer RNAs.</text>
</comment>
<feature type="domain" description="tRNA pseudouridylate synthase B C-terminal" evidence="7">
    <location>
        <begin position="176"/>
        <end position="216"/>
    </location>
</feature>
<reference evidence="8" key="1">
    <citation type="submission" date="2020-07" db="EMBL/GenBank/DDBJ databases">
        <title>Severe corrosion of carbon steel in oil field produced water can be linked to methanogenic archaea containing a special type of NiFe hydrogenase.</title>
        <authorList>
            <person name="Lahme S."/>
            <person name="Mand J."/>
            <person name="Longwell J."/>
            <person name="Smith R."/>
            <person name="Enning D."/>
        </authorList>
    </citation>
    <scope>NUCLEOTIDE SEQUENCE</scope>
    <source>
        <strain evidence="8">MIC098Bin6</strain>
    </source>
</reference>
<evidence type="ECO:0000313" key="8">
    <source>
        <dbReference type="EMBL" id="MBG0780551.1"/>
    </source>
</evidence>
<dbReference type="GO" id="GO:1990481">
    <property type="term" value="P:mRNA pseudouridine synthesis"/>
    <property type="evidence" value="ECO:0007669"/>
    <property type="project" value="TreeGrafter"/>
</dbReference>
<dbReference type="NCBIfam" id="TIGR00431">
    <property type="entry name" value="TruB"/>
    <property type="match status" value="1"/>
</dbReference>
<accession>A0A931CXK2</accession>